<dbReference type="Pfam" id="PF10044">
    <property type="entry name" value="LIN52"/>
    <property type="match status" value="1"/>
</dbReference>
<evidence type="ECO:0000313" key="2">
    <source>
        <dbReference type="Proteomes" id="UP000310200"/>
    </source>
</evidence>
<dbReference type="GO" id="GO:0070176">
    <property type="term" value="C:DRM complex"/>
    <property type="evidence" value="ECO:0007669"/>
    <property type="project" value="InterPro"/>
</dbReference>
<dbReference type="GO" id="GO:0006355">
    <property type="term" value="P:regulation of DNA-templated transcription"/>
    <property type="evidence" value="ECO:0007669"/>
    <property type="project" value="InterPro"/>
</dbReference>
<comment type="caution">
    <text evidence="1">The sequence shown here is derived from an EMBL/GenBank/DDBJ whole genome shotgun (WGS) entry which is preliminary data.</text>
</comment>
<proteinExistence type="predicted"/>
<reference evidence="1 2" key="1">
    <citation type="journal article" date="2019" name="Philos. Trans. R. Soc. Lond., B, Biol. Sci.">
        <title>Ant behaviour and brain gene expression of defending hosts depend on the ecological success of the intruding social parasite.</title>
        <authorList>
            <person name="Kaur R."/>
            <person name="Stoldt M."/>
            <person name="Jongepier E."/>
            <person name="Feldmeyer B."/>
            <person name="Menzel F."/>
            <person name="Bornberg-Bauer E."/>
            <person name="Foitzik S."/>
        </authorList>
    </citation>
    <scope>NUCLEOTIDE SEQUENCE [LARGE SCALE GENOMIC DNA]</scope>
    <source>
        <tissue evidence="1">Whole body</tissue>
    </source>
</reference>
<name>A0A4S2JFQ3_9HYME</name>
<dbReference type="AlphaFoldDB" id="A0A4S2JFQ3"/>
<sequence length="40" mass="4892">MSTTSLMLEVKRLRNFAYRLDLDEAKKRTRGKYLNIFKRK</sequence>
<accession>A0A4S2JFQ3</accession>
<evidence type="ECO:0000313" key="1">
    <source>
        <dbReference type="EMBL" id="TGZ33299.1"/>
    </source>
</evidence>
<keyword evidence="2" id="KW-1185">Reference proteome</keyword>
<dbReference type="InterPro" id="IPR018737">
    <property type="entry name" value="DREAM_LIN52"/>
</dbReference>
<organism evidence="1 2">
    <name type="scientific">Temnothorax longispinosus</name>
    <dbReference type="NCBI Taxonomy" id="300112"/>
    <lineage>
        <taxon>Eukaryota</taxon>
        <taxon>Metazoa</taxon>
        <taxon>Ecdysozoa</taxon>
        <taxon>Arthropoda</taxon>
        <taxon>Hexapoda</taxon>
        <taxon>Insecta</taxon>
        <taxon>Pterygota</taxon>
        <taxon>Neoptera</taxon>
        <taxon>Endopterygota</taxon>
        <taxon>Hymenoptera</taxon>
        <taxon>Apocrita</taxon>
        <taxon>Aculeata</taxon>
        <taxon>Formicoidea</taxon>
        <taxon>Formicidae</taxon>
        <taxon>Myrmicinae</taxon>
        <taxon>Temnothorax</taxon>
    </lineage>
</organism>
<protein>
    <submittedName>
        <fullName evidence="1">Lin-52-like protein</fullName>
    </submittedName>
</protein>
<dbReference type="EMBL" id="QBLH01003791">
    <property type="protein sequence ID" value="TGZ33299.1"/>
    <property type="molecule type" value="Genomic_DNA"/>
</dbReference>
<dbReference type="Proteomes" id="UP000310200">
    <property type="component" value="Unassembled WGS sequence"/>
</dbReference>
<gene>
    <name evidence="1" type="ORF">DBV15_13007</name>
</gene>